<reference evidence="7 8" key="1">
    <citation type="submission" date="2017-03" db="EMBL/GenBank/DDBJ databases">
        <title>Draft genome sequence of Streptomyces scabrisporus NF3, endophyte isolated from Amphipterygium adstringens.</title>
        <authorList>
            <person name="Vazquez M."/>
            <person name="Ceapa C.D."/>
            <person name="Rodriguez Luna D."/>
            <person name="Sanchez Esquivel S."/>
        </authorList>
    </citation>
    <scope>NUCLEOTIDE SEQUENCE [LARGE SCALE GENOMIC DNA]</scope>
    <source>
        <strain evidence="7 8">NF3</strain>
    </source>
</reference>
<evidence type="ECO:0000256" key="4">
    <source>
        <dbReference type="ARBA" id="ARBA00022723"/>
    </source>
</evidence>
<dbReference type="CDD" id="cd00685">
    <property type="entry name" value="Trans_IPPS_HT"/>
    <property type="match status" value="1"/>
</dbReference>
<comment type="similarity">
    <text evidence="2 6">Belongs to the FPP/GGPP synthase family.</text>
</comment>
<dbReference type="OrthoDB" id="4497239at2"/>
<keyword evidence="8" id="KW-1185">Reference proteome</keyword>
<evidence type="ECO:0000256" key="3">
    <source>
        <dbReference type="ARBA" id="ARBA00022679"/>
    </source>
</evidence>
<protein>
    <submittedName>
        <fullName evidence="7">Geranylgeranyl diphosphate synthase</fullName>
    </submittedName>
</protein>
<name>A0A1T3P6R6_9ACTN</name>
<dbReference type="InterPro" id="IPR008949">
    <property type="entry name" value="Isoprenoid_synthase_dom_sf"/>
</dbReference>
<dbReference type="InterPro" id="IPR033749">
    <property type="entry name" value="Polyprenyl_synt_CS"/>
</dbReference>
<comment type="caution">
    <text evidence="7">The sequence shown here is derived from an EMBL/GenBank/DDBJ whole genome shotgun (WGS) entry which is preliminary data.</text>
</comment>
<dbReference type="PANTHER" id="PTHR12001:SF85">
    <property type="entry name" value="SHORT CHAIN ISOPRENYL DIPHOSPHATE SYNTHASE"/>
    <property type="match status" value="1"/>
</dbReference>
<dbReference type="Pfam" id="PF00348">
    <property type="entry name" value="polyprenyl_synt"/>
    <property type="match status" value="1"/>
</dbReference>
<dbReference type="PROSITE" id="PS00723">
    <property type="entry name" value="POLYPRENYL_SYNTHASE_1"/>
    <property type="match status" value="1"/>
</dbReference>
<dbReference type="GO" id="GO:0046872">
    <property type="term" value="F:metal ion binding"/>
    <property type="evidence" value="ECO:0007669"/>
    <property type="project" value="UniProtKB-KW"/>
</dbReference>
<evidence type="ECO:0000256" key="6">
    <source>
        <dbReference type="RuleBase" id="RU004466"/>
    </source>
</evidence>
<dbReference type="GO" id="GO:0008299">
    <property type="term" value="P:isoprenoid biosynthetic process"/>
    <property type="evidence" value="ECO:0007669"/>
    <property type="project" value="InterPro"/>
</dbReference>
<evidence type="ECO:0000313" key="7">
    <source>
        <dbReference type="EMBL" id="OPC84692.1"/>
    </source>
</evidence>
<dbReference type="PROSITE" id="PS00444">
    <property type="entry name" value="POLYPRENYL_SYNTHASE_2"/>
    <property type="match status" value="1"/>
</dbReference>
<keyword evidence="4" id="KW-0479">Metal-binding</keyword>
<evidence type="ECO:0000313" key="8">
    <source>
        <dbReference type="Proteomes" id="UP000190037"/>
    </source>
</evidence>
<keyword evidence="3 6" id="KW-0808">Transferase</keyword>
<gene>
    <name evidence="7" type="ORF">B4N89_30595</name>
</gene>
<dbReference type="SUPFAM" id="SSF48576">
    <property type="entry name" value="Terpenoid synthases"/>
    <property type="match status" value="1"/>
</dbReference>
<dbReference type="PANTHER" id="PTHR12001">
    <property type="entry name" value="GERANYLGERANYL PYROPHOSPHATE SYNTHASE"/>
    <property type="match status" value="1"/>
</dbReference>
<sequence>MTASPASPPRTPTPDPASVRHAVEHILDDFLATKARAADDAGLPGEIAEVLRGFVLSGGKRLRPVLCTLGWHAADAHTDTPPPPVLKAAASLELFHAFALVHDDLIDRSDTRRGRPTMHRTLAARHRLARGPAEAERLGTDTAILVGDLALAWSDELLHTAGLAPARLDAALAVVDRMRTEVMYGQYLDVAATGTPTDDVDAALRVAHYKTARYTIERPLHLGAALAPAPPPGLTEALTAYALPLGEAFQLRDDLLGVYGTPDLTGKSALEDLREGKATVLIALALRRAAPRGRAVLRSLLADPDLNEDGAATVRAVLDLTGAHRTVEDMIDTRRRDAVHAVESGPFTPPVAATLRDLADQATRRDI</sequence>
<dbReference type="SFLD" id="SFLDG01017">
    <property type="entry name" value="Polyprenyl_Transferase_Like"/>
    <property type="match status" value="1"/>
</dbReference>
<organism evidence="7 8">
    <name type="scientific">Embleya scabrispora</name>
    <dbReference type="NCBI Taxonomy" id="159449"/>
    <lineage>
        <taxon>Bacteria</taxon>
        <taxon>Bacillati</taxon>
        <taxon>Actinomycetota</taxon>
        <taxon>Actinomycetes</taxon>
        <taxon>Kitasatosporales</taxon>
        <taxon>Streptomycetaceae</taxon>
        <taxon>Embleya</taxon>
    </lineage>
</organism>
<dbReference type="Proteomes" id="UP000190037">
    <property type="component" value="Unassembled WGS sequence"/>
</dbReference>
<dbReference type="EMBL" id="MWQN01000001">
    <property type="protein sequence ID" value="OPC84692.1"/>
    <property type="molecule type" value="Genomic_DNA"/>
</dbReference>
<accession>A0A1T3P6R6</accession>
<dbReference type="RefSeq" id="WP_078978988.1">
    <property type="nucleotide sequence ID" value="NZ_MWQN01000001.1"/>
</dbReference>
<dbReference type="Gene3D" id="1.10.600.10">
    <property type="entry name" value="Farnesyl Diphosphate Synthase"/>
    <property type="match status" value="1"/>
</dbReference>
<dbReference type="SFLD" id="SFLDS00005">
    <property type="entry name" value="Isoprenoid_Synthase_Type_I"/>
    <property type="match status" value="1"/>
</dbReference>
<evidence type="ECO:0000256" key="5">
    <source>
        <dbReference type="ARBA" id="ARBA00022842"/>
    </source>
</evidence>
<dbReference type="InterPro" id="IPR000092">
    <property type="entry name" value="Polyprenyl_synt"/>
</dbReference>
<keyword evidence="5" id="KW-0460">Magnesium</keyword>
<proteinExistence type="inferred from homology"/>
<dbReference type="GO" id="GO:0004659">
    <property type="term" value="F:prenyltransferase activity"/>
    <property type="evidence" value="ECO:0007669"/>
    <property type="project" value="InterPro"/>
</dbReference>
<comment type="cofactor">
    <cofactor evidence="1">
        <name>Mg(2+)</name>
        <dbReference type="ChEBI" id="CHEBI:18420"/>
    </cofactor>
</comment>
<evidence type="ECO:0000256" key="1">
    <source>
        <dbReference type="ARBA" id="ARBA00001946"/>
    </source>
</evidence>
<dbReference type="AlphaFoldDB" id="A0A1T3P6R6"/>
<evidence type="ECO:0000256" key="2">
    <source>
        <dbReference type="ARBA" id="ARBA00006706"/>
    </source>
</evidence>
<dbReference type="STRING" id="159449.B4N89_30595"/>